<protein>
    <submittedName>
        <fullName evidence="1">Uncharacterized protein</fullName>
    </submittedName>
</protein>
<dbReference type="AlphaFoldDB" id="A0A4R2N1C9"/>
<proteinExistence type="predicted"/>
<gene>
    <name evidence="1" type="ORF">EV697_102221</name>
</gene>
<evidence type="ECO:0000313" key="1">
    <source>
        <dbReference type="EMBL" id="TCP13340.1"/>
    </source>
</evidence>
<reference evidence="1 2" key="1">
    <citation type="submission" date="2019-03" db="EMBL/GenBank/DDBJ databases">
        <title>Genomic Encyclopedia of Type Strains, Phase IV (KMG-IV): sequencing the most valuable type-strain genomes for metagenomic binning, comparative biology and taxonomic classification.</title>
        <authorList>
            <person name="Goeker M."/>
        </authorList>
    </citation>
    <scope>NUCLEOTIDE SEQUENCE [LARGE SCALE GENOMIC DNA]</scope>
    <source>
        <strain evidence="1 2">DSM 28231</strain>
    </source>
</reference>
<comment type="caution">
    <text evidence="1">The sequence shown here is derived from an EMBL/GenBank/DDBJ whole genome shotgun (WGS) entry which is preliminary data.</text>
</comment>
<dbReference type="OrthoDB" id="8374021at2"/>
<name>A0A4R2N1C9_9PAST</name>
<evidence type="ECO:0000313" key="2">
    <source>
        <dbReference type="Proteomes" id="UP000294841"/>
    </source>
</evidence>
<dbReference type="RefSeq" id="WP_132022805.1">
    <property type="nucleotide sequence ID" value="NZ_CP016605.1"/>
</dbReference>
<organism evidence="1 2">
    <name type="scientific">Bisgaardia hudsonensis</name>
    <dbReference type="NCBI Taxonomy" id="109472"/>
    <lineage>
        <taxon>Bacteria</taxon>
        <taxon>Pseudomonadati</taxon>
        <taxon>Pseudomonadota</taxon>
        <taxon>Gammaproteobacteria</taxon>
        <taxon>Pasteurellales</taxon>
        <taxon>Pasteurellaceae</taxon>
        <taxon>Bisgaardia</taxon>
    </lineage>
</organism>
<keyword evidence="2" id="KW-1185">Reference proteome</keyword>
<dbReference type="Proteomes" id="UP000294841">
    <property type="component" value="Unassembled WGS sequence"/>
</dbReference>
<dbReference type="EMBL" id="SLXI01000002">
    <property type="protein sequence ID" value="TCP13340.1"/>
    <property type="molecule type" value="Genomic_DNA"/>
</dbReference>
<sequence>MLKCKQVAQLVSLEKEKPLVLSQKLQIKLHLMMCSRCRAFNKNNQQLDNILNAFCNKD</sequence>
<accession>A0A4R2N1C9</accession>